<name>A0A1R1XUP7_9FUNG</name>
<organism evidence="1 2">
    <name type="scientific">Smittium culicis</name>
    <dbReference type="NCBI Taxonomy" id="133412"/>
    <lineage>
        <taxon>Eukaryota</taxon>
        <taxon>Fungi</taxon>
        <taxon>Fungi incertae sedis</taxon>
        <taxon>Zoopagomycota</taxon>
        <taxon>Kickxellomycotina</taxon>
        <taxon>Harpellomycetes</taxon>
        <taxon>Harpellales</taxon>
        <taxon>Legeriomycetaceae</taxon>
        <taxon>Smittium</taxon>
    </lineage>
</organism>
<reference evidence="2" key="1">
    <citation type="submission" date="2017-01" db="EMBL/GenBank/DDBJ databases">
        <authorList>
            <person name="Wang Y."/>
            <person name="White M."/>
            <person name="Kvist S."/>
            <person name="Moncalvo J.-M."/>
        </authorList>
    </citation>
    <scope>NUCLEOTIDE SEQUENCE [LARGE SCALE GENOMIC DNA]</scope>
    <source>
        <strain evidence="2">ID-206-W2</strain>
    </source>
</reference>
<dbReference type="AlphaFoldDB" id="A0A1R1XUP7"/>
<accession>A0A1R1XUP7</accession>
<comment type="caution">
    <text evidence="1">The sequence shown here is derived from an EMBL/GenBank/DDBJ whole genome shotgun (WGS) entry which is preliminary data.</text>
</comment>
<evidence type="ECO:0000313" key="1">
    <source>
        <dbReference type="EMBL" id="OMJ18383.1"/>
    </source>
</evidence>
<proteinExistence type="predicted"/>
<keyword evidence="2" id="KW-1185">Reference proteome</keyword>
<sequence>MEKEFKSEKSPKITAETAATASISESQDYFFIQSQKNHNSYLSHLISKFGPTSLLSGKEVEEFLEIYDVITDSLKITEKLNSSLDILYPL</sequence>
<gene>
    <name evidence="1" type="ORF">AYI69_g7050</name>
</gene>
<protein>
    <submittedName>
        <fullName evidence="1">Uncharacterized protein</fullName>
    </submittedName>
</protein>
<evidence type="ECO:0000313" key="2">
    <source>
        <dbReference type="Proteomes" id="UP000187429"/>
    </source>
</evidence>
<dbReference type="Proteomes" id="UP000187429">
    <property type="component" value="Unassembled WGS sequence"/>
</dbReference>
<dbReference type="EMBL" id="LSSM01003294">
    <property type="protein sequence ID" value="OMJ18383.1"/>
    <property type="molecule type" value="Genomic_DNA"/>
</dbReference>